<protein>
    <recommendedName>
        <fullName evidence="4">ApeA N-terminal domain-containing protein</fullName>
    </recommendedName>
</protein>
<proteinExistence type="predicted"/>
<evidence type="ECO:0000313" key="2">
    <source>
        <dbReference type="EMBL" id="TBN52262.1"/>
    </source>
</evidence>
<comment type="caution">
    <text evidence="2">The sequence shown here is derived from an EMBL/GenBank/DDBJ whole genome shotgun (WGS) entry which is preliminary data.</text>
</comment>
<reference evidence="2 3" key="1">
    <citation type="submission" date="2019-02" db="EMBL/GenBank/DDBJ databases">
        <authorList>
            <person name="Zhang G."/>
        </authorList>
    </citation>
    <scope>NUCLEOTIDE SEQUENCE [LARGE SCALE GENOMIC DNA]</scope>
    <source>
        <strain evidence="2 3">CMB17</strain>
    </source>
</reference>
<gene>
    <name evidence="2" type="ORF">EYF88_05065</name>
</gene>
<feature type="region of interest" description="Disordered" evidence="1">
    <location>
        <begin position="433"/>
        <end position="459"/>
    </location>
</feature>
<evidence type="ECO:0008006" key="4">
    <source>
        <dbReference type="Google" id="ProtNLM"/>
    </source>
</evidence>
<dbReference type="RefSeq" id="WP_131023314.1">
    <property type="nucleotide sequence ID" value="NZ_FZNM01000002.1"/>
</dbReference>
<name>A0ABY1YPP4_9RHOB</name>
<evidence type="ECO:0000256" key="1">
    <source>
        <dbReference type="SAM" id="MobiDB-lite"/>
    </source>
</evidence>
<organism evidence="2 3">
    <name type="scientific">Paracoccus sediminis</name>
    <dbReference type="NCBI Taxonomy" id="1214787"/>
    <lineage>
        <taxon>Bacteria</taxon>
        <taxon>Pseudomonadati</taxon>
        <taxon>Pseudomonadota</taxon>
        <taxon>Alphaproteobacteria</taxon>
        <taxon>Rhodobacterales</taxon>
        <taxon>Paracoccaceae</taxon>
        <taxon>Paracoccus</taxon>
    </lineage>
</organism>
<accession>A0ABY1YPP4</accession>
<dbReference type="Proteomes" id="UP000292859">
    <property type="component" value="Unassembled WGS sequence"/>
</dbReference>
<sequence length="485" mass="54406">MKKFDAAARTHFFQELDGERSGLVQISDDCVKWSVFGFDTQLDRPDGQPAHVVMDDGRILSLHGNVTVSTGRNMVASAPDARGHREKRLVSRAEVLSHLALIGTDPWRADEPVRRVSFRSPDAEYLFVHAEKQRCIIQKESFSEDNISFFNTSVGVETYGANHDVTLILGNPVPRMDGIRFYIEFPEGCPLNAVWQRLTTYLSFLSFMANRHVAAQSIRMGKVLKRDAMQPEHEAVLSWLEPEPQGEACPAAKAPFAAWDDEDLASLGQGLSCWIGRIEGWQDAYVRMTACRGSTERDASERLLTAWRWFERLPDTRERKVLDPLAIKPLADAAFAVAQEQGLDISRKRIDGSLRTLCKEGFEQRVRRLVAFRHAGHGYWRHSDRGGKGHIRWARDARGRSAWKYRKARTAGGYSTGLFHICHRNFLLSLDRKGSSPDTGAPGTVEPPSPGCRIYSPAGSKSDIIAMNKASILRRTAQHPARPEA</sequence>
<evidence type="ECO:0000313" key="3">
    <source>
        <dbReference type="Proteomes" id="UP000292859"/>
    </source>
</evidence>
<dbReference type="EMBL" id="SIRL01000002">
    <property type="protein sequence ID" value="TBN52262.1"/>
    <property type="molecule type" value="Genomic_DNA"/>
</dbReference>
<keyword evidence="3" id="KW-1185">Reference proteome</keyword>